<dbReference type="InterPro" id="IPR001845">
    <property type="entry name" value="HTH_ArsR_DNA-bd_dom"/>
</dbReference>
<dbReference type="InterPro" id="IPR036390">
    <property type="entry name" value="WH_DNA-bd_sf"/>
</dbReference>
<dbReference type="PROSITE" id="PS50987">
    <property type="entry name" value="HTH_ARSR_2"/>
    <property type="match status" value="1"/>
</dbReference>
<dbReference type="eggNOG" id="COG0640">
    <property type="taxonomic scope" value="Bacteria"/>
</dbReference>
<evidence type="ECO:0000313" key="5">
    <source>
        <dbReference type="EMBL" id="SIN84074.1"/>
    </source>
</evidence>
<dbReference type="InterPro" id="IPR011991">
    <property type="entry name" value="ArsR-like_HTH"/>
</dbReference>
<sequence length="95" mass="10720">MEQDYKVYAKALKVLSDETRLKIIDLLGDGELCACDLLREFSITQPTLSYHMKTLCDSGLVVSRKDGSMVKYTIDHESLNALKTFFKHMSSGMPV</sequence>
<dbReference type="InterPro" id="IPR051081">
    <property type="entry name" value="HTH_MetalResp_TranReg"/>
</dbReference>
<dbReference type="SMART" id="SM00418">
    <property type="entry name" value="HTH_ARSR"/>
    <property type="match status" value="1"/>
</dbReference>
<evidence type="ECO:0000256" key="2">
    <source>
        <dbReference type="ARBA" id="ARBA00023125"/>
    </source>
</evidence>
<reference evidence="6" key="1">
    <citation type="submission" date="2016-11" db="EMBL/GenBank/DDBJ databases">
        <authorList>
            <person name="Varghese N."/>
            <person name="Submissions S."/>
        </authorList>
    </citation>
    <scope>NUCLEOTIDE SEQUENCE [LARGE SCALE GENOMIC DNA]</scope>
    <source>
        <strain evidence="6">313</strain>
    </source>
</reference>
<organism evidence="5 6">
    <name type="scientific">Carnobacterium alterfunditum</name>
    <dbReference type="NCBI Taxonomy" id="28230"/>
    <lineage>
        <taxon>Bacteria</taxon>
        <taxon>Bacillati</taxon>
        <taxon>Bacillota</taxon>
        <taxon>Bacilli</taxon>
        <taxon>Lactobacillales</taxon>
        <taxon>Carnobacteriaceae</taxon>
        <taxon>Carnobacterium</taxon>
    </lineage>
</organism>
<dbReference type="Proteomes" id="UP000184758">
    <property type="component" value="Unassembled WGS sequence"/>
</dbReference>
<accession>A0A1N6EM16</accession>
<dbReference type="CDD" id="cd00090">
    <property type="entry name" value="HTH_ARSR"/>
    <property type="match status" value="1"/>
</dbReference>
<dbReference type="GO" id="GO:0003700">
    <property type="term" value="F:DNA-binding transcription factor activity"/>
    <property type="evidence" value="ECO:0007669"/>
    <property type="project" value="InterPro"/>
</dbReference>
<dbReference type="InterPro" id="IPR036388">
    <property type="entry name" value="WH-like_DNA-bd_sf"/>
</dbReference>
<dbReference type="NCBIfam" id="NF033788">
    <property type="entry name" value="HTH_metalloreg"/>
    <property type="match status" value="1"/>
</dbReference>
<dbReference type="PANTHER" id="PTHR33154:SF18">
    <property type="entry name" value="ARSENICAL RESISTANCE OPERON REPRESSOR"/>
    <property type="match status" value="1"/>
</dbReference>
<dbReference type="RefSeq" id="WP_034546470.1">
    <property type="nucleotide sequence ID" value="NZ_FSRN01000001.1"/>
</dbReference>
<name>A0A1N6EM16_9LACT</name>
<dbReference type="PANTHER" id="PTHR33154">
    <property type="entry name" value="TRANSCRIPTIONAL REGULATOR, ARSR FAMILY"/>
    <property type="match status" value="1"/>
</dbReference>
<keyword evidence="2" id="KW-0238">DNA-binding</keyword>
<dbReference type="GO" id="GO:0003677">
    <property type="term" value="F:DNA binding"/>
    <property type="evidence" value="ECO:0007669"/>
    <property type="project" value="UniProtKB-KW"/>
</dbReference>
<keyword evidence="6" id="KW-1185">Reference proteome</keyword>
<dbReference type="AlphaFoldDB" id="A0A1N6EM16"/>
<dbReference type="OrthoDB" id="9798835at2"/>
<evidence type="ECO:0000256" key="1">
    <source>
        <dbReference type="ARBA" id="ARBA00023015"/>
    </source>
</evidence>
<dbReference type="STRING" id="28230.SAMN05878443_0077"/>
<gene>
    <name evidence="5" type="ORF">SAMN05878443_0077</name>
</gene>
<protein>
    <submittedName>
        <fullName evidence="5">Transcriptional regulator, ArsR family</fullName>
    </submittedName>
</protein>
<evidence type="ECO:0000256" key="3">
    <source>
        <dbReference type="ARBA" id="ARBA00023163"/>
    </source>
</evidence>
<proteinExistence type="predicted"/>
<dbReference type="InterPro" id="IPR018334">
    <property type="entry name" value="ArsR_HTH"/>
</dbReference>
<dbReference type="SUPFAM" id="SSF46785">
    <property type="entry name" value="Winged helix' DNA-binding domain"/>
    <property type="match status" value="1"/>
</dbReference>
<evidence type="ECO:0000313" key="6">
    <source>
        <dbReference type="Proteomes" id="UP000184758"/>
    </source>
</evidence>
<evidence type="ECO:0000259" key="4">
    <source>
        <dbReference type="PROSITE" id="PS50987"/>
    </source>
</evidence>
<keyword evidence="3" id="KW-0804">Transcription</keyword>
<dbReference type="PROSITE" id="PS00846">
    <property type="entry name" value="HTH_ARSR_1"/>
    <property type="match status" value="1"/>
</dbReference>
<keyword evidence="1" id="KW-0805">Transcription regulation</keyword>
<dbReference type="EMBL" id="FSRN01000001">
    <property type="protein sequence ID" value="SIN84074.1"/>
    <property type="molecule type" value="Genomic_DNA"/>
</dbReference>
<feature type="domain" description="HTH arsR-type" evidence="4">
    <location>
        <begin position="1"/>
        <end position="93"/>
    </location>
</feature>
<dbReference type="Gene3D" id="1.10.10.10">
    <property type="entry name" value="Winged helix-like DNA-binding domain superfamily/Winged helix DNA-binding domain"/>
    <property type="match status" value="1"/>
</dbReference>
<dbReference type="Pfam" id="PF01022">
    <property type="entry name" value="HTH_5"/>
    <property type="match status" value="1"/>
</dbReference>
<dbReference type="PRINTS" id="PR00778">
    <property type="entry name" value="HTHARSR"/>
</dbReference>